<dbReference type="WBParaSite" id="Pan_g18942.t1">
    <property type="protein sequence ID" value="Pan_g18942.t1"/>
    <property type="gene ID" value="Pan_g18942"/>
</dbReference>
<dbReference type="AlphaFoldDB" id="A0A7E4VBH4"/>
<dbReference type="GO" id="GO:0003676">
    <property type="term" value="F:nucleic acid binding"/>
    <property type="evidence" value="ECO:0007669"/>
    <property type="project" value="InterPro"/>
</dbReference>
<sequence>MATHKWGVVISVTDRPNLFADVRGFFDWLLPELTRSAEDLQLIRQFAAKPSFMYRCEPEEREEVERAYEQAEKEHPDVIFVFHLLPYRNSKEFNWLKEFSKKHWQIGQGILFDNVVKHFDGSPLADVFANMNQYMSRRMAEVSNSKRPENKGRVLYVNSTKSLNNSLRPEDIADSVRLVLHNQHLLEGDHHDVSTIIASGYPPCYTSCNLASLFDKLTVQSVQPIRPNACFIRFQNETQAVQALLNRHGYDLGAGYYLDLQPTTGALKKRMLDAKDIWTKLGVADKFPYA</sequence>
<reference evidence="2" key="2">
    <citation type="submission" date="2020-10" db="UniProtKB">
        <authorList>
            <consortium name="WormBaseParasite"/>
        </authorList>
    </citation>
    <scope>IDENTIFICATION</scope>
</reference>
<evidence type="ECO:0000313" key="1">
    <source>
        <dbReference type="Proteomes" id="UP000492821"/>
    </source>
</evidence>
<evidence type="ECO:0000313" key="2">
    <source>
        <dbReference type="WBParaSite" id="Pan_g18942.t1"/>
    </source>
</evidence>
<dbReference type="SUPFAM" id="SSF54928">
    <property type="entry name" value="RNA-binding domain, RBD"/>
    <property type="match status" value="1"/>
</dbReference>
<name>A0A7E4VBH4_PANRE</name>
<proteinExistence type="predicted"/>
<dbReference type="Proteomes" id="UP000492821">
    <property type="component" value="Unassembled WGS sequence"/>
</dbReference>
<reference evidence="1" key="1">
    <citation type="journal article" date="2013" name="Genetics">
        <title>The draft genome and transcriptome of Panagrellus redivivus are shaped by the harsh demands of a free-living lifestyle.</title>
        <authorList>
            <person name="Srinivasan J."/>
            <person name="Dillman A.R."/>
            <person name="Macchietto M.G."/>
            <person name="Heikkinen L."/>
            <person name="Lakso M."/>
            <person name="Fracchia K.M."/>
            <person name="Antoshechkin I."/>
            <person name="Mortazavi A."/>
            <person name="Wong G."/>
            <person name="Sternberg P.W."/>
        </authorList>
    </citation>
    <scope>NUCLEOTIDE SEQUENCE [LARGE SCALE GENOMIC DNA]</scope>
    <source>
        <strain evidence="1">MT8872</strain>
    </source>
</reference>
<keyword evidence="1" id="KW-1185">Reference proteome</keyword>
<dbReference type="InterPro" id="IPR035979">
    <property type="entry name" value="RBD_domain_sf"/>
</dbReference>
<organism evidence="1 2">
    <name type="scientific">Panagrellus redivivus</name>
    <name type="common">Microworm</name>
    <dbReference type="NCBI Taxonomy" id="6233"/>
    <lineage>
        <taxon>Eukaryota</taxon>
        <taxon>Metazoa</taxon>
        <taxon>Ecdysozoa</taxon>
        <taxon>Nematoda</taxon>
        <taxon>Chromadorea</taxon>
        <taxon>Rhabditida</taxon>
        <taxon>Tylenchina</taxon>
        <taxon>Panagrolaimomorpha</taxon>
        <taxon>Panagrolaimoidea</taxon>
        <taxon>Panagrolaimidae</taxon>
        <taxon>Panagrellus</taxon>
    </lineage>
</organism>
<protein>
    <submittedName>
        <fullName evidence="2">RRM domain-containing protein</fullName>
    </submittedName>
</protein>
<accession>A0A7E4VBH4</accession>